<evidence type="ECO:0000259" key="2">
    <source>
        <dbReference type="Pfam" id="PF21027"/>
    </source>
</evidence>
<dbReference type="STRING" id="644358.A0A0C4DKU1"/>
<evidence type="ECO:0000313" key="3">
    <source>
        <dbReference type="EMBL" id="KLU81280.1"/>
    </source>
</evidence>
<sequence>MSTDQAQKRGKLSLLPLPARHRVFVLTDITNEPDDAESFCRYLTYANQFRTEGIVAVTSTWLRDRVAPENLHQIVGAYEKVVQNLNAHVHPDSPYPSADEVRGLIRAGPPVYGMEAVGDDIPLSEGGELLLQRLTAPAAADDPLWVLVWGGVNVLAQVLHRIRSRPDAAEVRSRLRVYTISDQDDCGAWIRQQWPEIFYISSVHGWNQYGCAAWPGISSDGPDGSKITAEWVKKNIQIGPLGAEYPDFEFIIEGDTPTFLYLIRNGLGVPEQPSYGSWGGRYLPVNVGGSRSTLTARWGHHSDVTDTVVGYREPSATQTFHPFEVSDLTIESAADDGSRVKVTIAPADKSCMRVRDKIPIERGLLLHLILEVVDKGTPPLTSYRRILIQPVDRNFKARPR</sequence>
<dbReference type="InterPro" id="IPR011483">
    <property type="entry name" value="Sde182_NH-like"/>
</dbReference>
<accession>A0A0C4DKU1</accession>
<organism evidence="4 5">
    <name type="scientific">Magnaporthiopsis poae (strain ATCC 64411 / 73-15)</name>
    <name type="common">Kentucky bluegrass fungus</name>
    <name type="synonym">Magnaporthe poae</name>
    <dbReference type="NCBI Taxonomy" id="644358"/>
    <lineage>
        <taxon>Eukaryota</taxon>
        <taxon>Fungi</taxon>
        <taxon>Dikarya</taxon>
        <taxon>Ascomycota</taxon>
        <taxon>Pezizomycotina</taxon>
        <taxon>Sordariomycetes</taxon>
        <taxon>Sordariomycetidae</taxon>
        <taxon>Magnaporthales</taxon>
        <taxon>Magnaporthaceae</taxon>
        <taxon>Magnaporthiopsis</taxon>
    </lineage>
</organism>
<dbReference type="Pfam" id="PF21027">
    <property type="entry name" value="Sde0182_C"/>
    <property type="match status" value="1"/>
</dbReference>
<reference evidence="5" key="2">
    <citation type="submission" date="2010-05" db="EMBL/GenBank/DDBJ databases">
        <title>The genome sequence of Magnaporthe poae strain ATCC 64411.</title>
        <authorList>
            <person name="Ma L.-J."/>
            <person name="Dead R."/>
            <person name="Young S."/>
            <person name="Zeng Q."/>
            <person name="Koehrsen M."/>
            <person name="Alvarado L."/>
            <person name="Berlin A."/>
            <person name="Chapman S.B."/>
            <person name="Chen Z."/>
            <person name="Freedman E."/>
            <person name="Gellesch M."/>
            <person name="Goldberg J."/>
            <person name="Griggs A."/>
            <person name="Gujja S."/>
            <person name="Heilman E.R."/>
            <person name="Heiman D."/>
            <person name="Hepburn T."/>
            <person name="Howarth C."/>
            <person name="Jen D."/>
            <person name="Larson L."/>
            <person name="Mehta T."/>
            <person name="Neiman D."/>
            <person name="Pearson M."/>
            <person name="Roberts A."/>
            <person name="Saif S."/>
            <person name="Shea T."/>
            <person name="Shenoy N."/>
            <person name="Sisk P."/>
            <person name="Stolte C."/>
            <person name="Sykes S."/>
            <person name="Walk T."/>
            <person name="White J."/>
            <person name="Yandava C."/>
            <person name="Haas B."/>
            <person name="Nusbaum C."/>
            <person name="Birren B."/>
        </authorList>
    </citation>
    <scope>NUCLEOTIDE SEQUENCE [LARGE SCALE GENOMIC DNA]</scope>
    <source>
        <strain evidence="5">ATCC 64411 / 73-15</strain>
    </source>
</reference>
<dbReference type="OrthoDB" id="3592035at2759"/>
<dbReference type="EMBL" id="ADBL01000084">
    <property type="status" value="NOT_ANNOTATED_CDS"/>
    <property type="molecule type" value="Genomic_DNA"/>
</dbReference>
<reference evidence="3" key="1">
    <citation type="submission" date="2010-05" db="EMBL/GenBank/DDBJ databases">
        <title>The Genome Sequence of Magnaporthe poae strain ATCC 64411.</title>
        <authorList>
            <consortium name="The Broad Institute Genome Sequencing Platform"/>
            <consortium name="Broad Institute Genome Sequencing Center for Infectious Disease"/>
            <person name="Ma L.-J."/>
            <person name="Dead R."/>
            <person name="Young S."/>
            <person name="Zeng Q."/>
            <person name="Koehrsen M."/>
            <person name="Alvarado L."/>
            <person name="Berlin A."/>
            <person name="Chapman S.B."/>
            <person name="Chen Z."/>
            <person name="Freedman E."/>
            <person name="Gellesch M."/>
            <person name="Goldberg J."/>
            <person name="Griggs A."/>
            <person name="Gujja S."/>
            <person name="Heilman E.R."/>
            <person name="Heiman D."/>
            <person name="Hepburn T."/>
            <person name="Howarth C."/>
            <person name="Jen D."/>
            <person name="Larson L."/>
            <person name="Mehta T."/>
            <person name="Neiman D."/>
            <person name="Pearson M."/>
            <person name="Roberts A."/>
            <person name="Saif S."/>
            <person name="Shea T."/>
            <person name="Shenoy N."/>
            <person name="Sisk P."/>
            <person name="Stolte C."/>
            <person name="Sykes S."/>
            <person name="Walk T."/>
            <person name="White J."/>
            <person name="Yandava C."/>
            <person name="Haas B."/>
            <person name="Nusbaum C."/>
            <person name="Birren B."/>
        </authorList>
    </citation>
    <scope>NUCLEOTIDE SEQUENCE</scope>
    <source>
        <strain evidence="3">ATCC 64411</strain>
    </source>
</reference>
<evidence type="ECO:0000313" key="4">
    <source>
        <dbReference type="EnsemblFungi" id="MAPG_00371T0"/>
    </source>
</evidence>
<evidence type="ECO:0008006" key="6">
    <source>
        <dbReference type="Google" id="ProtNLM"/>
    </source>
</evidence>
<feature type="domain" description="Cellulose-binding Sde182 nucleoside hydrolase-like" evidence="1">
    <location>
        <begin position="22"/>
        <end position="282"/>
    </location>
</feature>
<protein>
    <recommendedName>
        <fullName evidence="6">Cellulose-binding protein</fullName>
    </recommendedName>
</protein>
<proteinExistence type="predicted"/>
<feature type="domain" description="Cellulose-binding Sde182 C-terminal" evidence="2">
    <location>
        <begin position="309"/>
        <end position="389"/>
    </location>
</feature>
<dbReference type="OMA" id="PEEPSYG"/>
<dbReference type="Pfam" id="PF07632">
    <property type="entry name" value="Sde182_NH-like"/>
    <property type="match status" value="1"/>
</dbReference>
<dbReference type="GO" id="GO:0016799">
    <property type="term" value="F:hydrolase activity, hydrolyzing N-glycosyl compounds"/>
    <property type="evidence" value="ECO:0007669"/>
    <property type="project" value="InterPro"/>
</dbReference>
<reference evidence="3" key="3">
    <citation type="submission" date="2011-03" db="EMBL/GenBank/DDBJ databases">
        <title>Annotation of Magnaporthe poae ATCC 64411.</title>
        <authorList>
            <person name="Ma L.-J."/>
            <person name="Dead R."/>
            <person name="Young S.K."/>
            <person name="Zeng Q."/>
            <person name="Gargeya S."/>
            <person name="Fitzgerald M."/>
            <person name="Haas B."/>
            <person name="Abouelleil A."/>
            <person name="Alvarado L."/>
            <person name="Arachchi H.M."/>
            <person name="Berlin A."/>
            <person name="Brown A."/>
            <person name="Chapman S.B."/>
            <person name="Chen Z."/>
            <person name="Dunbar C."/>
            <person name="Freedman E."/>
            <person name="Gearin G."/>
            <person name="Gellesch M."/>
            <person name="Goldberg J."/>
            <person name="Griggs A."/>
            <person name="Gujja S."/>
            <person name="Heiman D."/>
            <person name="Howarth C."/>
            <person name="Larson L."/>
            <person name="Lui A."/>
            <person name="MacDonald P.J.P."/>
            <person name="Mehta T."/>
            <person name="Montmayeur A."/>
            <person name="Murphy C."/>
            <person name="Neiman D."/>
            <person name="Pearson M."/>
            <person name="Priest M."/>
            <person name="Roberts A."/>
            <person name="Saif S."/>
            <person name="Shea T."/>
            <person name="Shenoy N."/>
            <person name="Sisk P."/>
            <person name="Stolte C."/>
            <person name="Sykes S."/>
            <person name="Yandava C."/>
            <person name="Wortman J."/>
            <person name="Nusbaum C."/>
            <person name="Birren B."/>
        </authorList>
    </citation>
    <scope>NUCLEOTIDE SEQUENCE</scope>
    <source>
        <strain evidence="3">ATCC 64411</strain>
    </source>
</reference>
<dbReference type="InterPro" id="IPR048527">
    <property type="entry name" value="Sde182_C"/>
</dbReference>
<evidence type="ECO:0000259" key="1">
    <source>
        <dbReference type="Pfam" id="PF07632"/>
    </source>
</evidence>
<dbReference type="EMBL" id="ADBL01000085">
    <property type="status" value="NOT_ANNOTATED_CDS"/>
    <property type="molecule type" value="Genomic_DNA"/>
</dbReference>
<reference evidence="4" key="5">
    <citation type="submission" date="2015-06" db="UniProtKB">
        <authorList>
            <consortium name="EnsemblFungi"/>
        </authorList>
    </citation>
    <scope>IDENTIFICATION</scope>
    <source>
        <strain evidence="4">ATCC 64411</strain>
    </source>
</reference>
<gene>
    <name evidence="3" type="ORF">MAPG_00371</name>
</gene>
<dbReference type="EnsemblFungi" id="MAPG_00371T0">
    <property type="protein sequence ID" value="MAPG_00371T0"/>
    <property type="gene ID" value="MAPG_00371"/>
</dbReference>
<keyword evidence="5" id="KW-1185">Reference proteome</keyword>
<dbReference type="Proteomes" id="UP000011715">
    <property type="component" value="Unassembled WGS sequence"/>
</dbReference>
<reference evidence="4" key="4">
    <citation type="journal article" date="2015" name="G3 (Bethesda)">
        <title>Genome sequences of three phytopathogenic species of the Magnaporthaceae family of fungi.</title>
        <authorList>
            <person name="Okagaki L.H."/>
            <person name="Nunes C.C."/>
            <person name="Sailsbery J."/>
            <person name="Clay B."/>
            <person name="Brown D."/>
            <person name="John T."/>
            <person name="Oh Y."/>
            <person name="Young N."/>
            <person name="Fitzgerald M."/>
            <person name="Haas B.J."/>
            <person name="Zeng Q."/>
            <person name="Young S."/>
            <person name="Adiconis X."/>
            <person name="Fan L."/>
            <person name="Levin J.Z."/>
            <person name="Mitchell T.K."/>
            <person name="Okubara P.A."/>
            <person name="Farman M.L."/>
            <person name="Kohn L.M."/>
            <person name="Birren B."/>
            <person name="Ma L.-J."/>
            <person name="Dean R.A."/>
        </authorList>
    </citation>
    <scope>NUCLEOTIDE SEQUENCE</scope>
    <source>
        <strain evidence="4">ATCC 64411 / 73-15</strain>
    </source>
</reference>
<dbReference type="Gene3D" id="3.90.245.10">
    <property type="entry name" value="Ribonucleoside hydrolase-like"/>
    <property type="match status" value="1"/>
</dbReference>
<dbReference type="AlphaFoldDB" id="A0A0C4DKU1"/>
<dbReference type="eggNOG" id="ENOG502QXBB">
    <property type="taxonomic scope" value="Eukaryota"/>
</dbReference>
<dbReference type="EMBL" id="GL876966">
    <property type="protein sequence ID" value="KLU81280.1"/>
    <property type="molecule type" value="Genomic_DNA"/>
</dbReference>
<name>A0A0C4DKU1_MAGP6</name>
<dbReference type="InterPro" id="IPR036452">
    <property type="entry name" value="Ribo_hydro-like"/>
</dbReference>
<dbReference type="VEuPathDB" id="FungiDB:MAPG_00371"/>
<evidence type="ECO:0000313" key="5">
    <source>
        <dbReference type="Proteomes" id="UP000011715"/>
    </source>
</evidence>